<keyword evidence="10" id="KW-1185">Reference proteome</keyword>
<feature type="chain" id="PRO_5042967899" description="Lipoprotein" evidence="8">
    <location>
        <begin position="21"/>
        <end position="284"/>
    </location>
</feature>
<dbReference type="Gene3D" id="3.40.190.10">
    <property type="entry name" value="Periplasmic binding protein-like II"/>
    <property type="match status" value="2"/>
</dbReference>
<dbReference type="RefSeq" id="WP_286263943.1">
    <property type="nucleotide sequence ID" value="NZ_AP028056.1"/>
</dbReference>
<evidence type="ECO:0000313" key="9">
    <source>
        <dbReference type="EMBL" id="BEH02372.1"/>
    </source>
</evidence>
<evidence type="ECO:0000313" key="10">
    <source>
        <dbReference type="Proteomes" id="UP001431656"/>
    </source>
</evidence>
<keyword evidence="4" id="KW-0564">Palmitate</keyword>
<organism evidence="9 10">
    <name type="scientific">Brooklawnia propionicigenes</name>
    <dbReference type="NCBI Taxonomy" id="3041175"/>
    <lineage>
        <taxon>Bacteria</taxon>
        <taxon>Bacillati</taxon>
        <taxon>Actinomycetota</taxon>
        <taxon>Actinomycetes</taxon>
        <taxon>Propionibacteriales</taxon>
        <taxon>Propionibacteriaceae</taxon>
        <taxon>Brooklawnia</taxon>
    </lineage>
</organism>
<keyword evidence="3" id="KW-0472">Membrane</keyword>
<dbReference type="KEGG" id="broo:brsh051_16530"/>
<feature type="lipid moiety-binding region" description="S-diacylglycerol cysteine" evidence="7">
    <location>
        <position position="22"/>
    </location>
</feature>
<dbReference type="Proteomes" id="UP001431656">
    <property type="component" value="Chromosome"/>
</dbReference>
<evidence type="ECO:0000256" key="8">
    <source>
        <dbReference type="SAM" id="SignalP"/>
    </source>
</evidence>
<dbReference type="Pfam" id="PF03180">
    <property type="entry name" value="Lipoprotein_9"/>
    <property type="match status" value="1"/>
</dbReference>
<comment type="similarity">
    <text evidence="6">Belongs to the nlpA lipoprotein family.</text>
</comment>
<name>A0AAN0K6Z6_9ACTN</name>
<evidence type="ECO:0000256" key="6">
    <source>
        <dbReference type="PIRNR" id="PIRNR002854"/>
    </source>
</evidence>
<dbReference type="SUPFAM" id="SSF53850">
    <property type="entry name" value="Periplasmic binding protein-like II"/>
    <property type="match status" value="1"/>
</dbReference>
<proteinExistence type="inferred from homology"/>
<keyword evidence="5 6" id="KW-0449">Lipoprotein</keyword>
<keyword evidence="2 8" id="KW-0732">Signal</keyword>
<sequence>MRLRNLLTATLAATLLTSMAACGGSSSGDGSADPSQPLKVMADVIPHAELIREAETLGLLGDVKVDVTEISGDVDVNQLTEAGDMDANFFQHVPYLNDWNANHPGSDLVPVATVHVEPLGLYSKKVTSLTDVPENAVIAIPADATNQARGLFLLEDAGLIKLNVDRNDPNLDYSQITDANVTENPKNISFVKIDRPQLAASLDDPAVTLSIVNGNYALEAGLVPANDALILESAEGNPYANVLVTKETMKDDPRVQKLAEALESPELAKFIVDNYQGSVLPVNG</sequence>
<reference evidence="9" key="1">
    <citation type="journal article" date="2024" name="Int. J. Syst. Evol. Microbiol.">
        <title>Brooklawnia propionicigenes sp. nov., a facultatively anaerobic, propionate-producing bacterium isolated from a methanogenic reactor treating waste from cattle farms.</title>
        <authorList>
            <person name="Akita Y."/>
            <person name="Ueki A."/>
            <person name="Tonouchi A."/>
            <person name="Sugawara Y."/>
            <person name="Honma S."/>
            <person name="Kaku N."/>
            <person name="Ueki K."/>
        </authorList>
    </citation>
    <scope>NUCLEOTIDE SEQUENCE</scope>
    <source>
        <strain evidence="9">SH051</strain>
    </source>
</reference>
<evidence type="ECO:0000256" key="4">
    <source>
        <dbReference type="ARBA" id="ARBA00023139"/>
    </source>
</evidence>
<dbReference type="PANTHER" id="PTHR30429">
    <property type="entry name" value="D-METHIONINE-BINDING LIPOPROTEIN METQ"/>
    <property type="match status" value="1"/>
</dbReference>
<dbReference type="AlphaFoldDB" id="A0AAN0K6Z6"/>
<protein>
    <recommendedName>
        <fullName evidence="6">Lipoprotein</fullName>
    </recommendedName>
</protein>
<evidence type="ECO:0000256" key="1">
    <source>
        <dbReference type="ARBA" id="ARBA00004635"/>
    </source>
</evidence>
<gene>
    <name evidence="9" type="ORF">brsh051_16530</name>
</gene>
<dbReference type="PANTHER" id="PTHR30429:SF0">
    <property type="entry name" value="METHIONINE-BINDING LIPOPROTEIN METQ"/>
    <property type="match status" value="1"/>
</dbReference>
<dbReference type="InterPro" id="IPR004872">
    <property type="entry name" value="Lipoprotein_NlpA"/>
</dbReference>
<accession>A0AAN0K6Z6</accession>
<dbReference type="PIRSF" id="PIRSF002854">
    <property type="entry name" value="MetQ"/>
    <property type="match status" value="1"/>
</dbReference>
<dbReference type="GO" id="GO:0016020">
    <property type="term" value="C:membrane"/>
    <property type="evidence" value="ECO:0007669"/>
    <property type="project" value="UniProtKB-SubCell"/>
</dbReference>
<evidence type="ECO:0000256" key="3">
    <source>
        <dbReference type="ARBA" id="ARBA00023136"/>
    </source>
</evidence>
<dbReference type="EMBL" id="AP028056">
    <property type="protein sequence ID" value="BEH02372.1"/>
    <property type="molecule type" value="Genomic_DNA"/>
</dbReference>
<evidence type="ECO:0000256" key="5">
    <source>
        <dbReference type="ARBA" id="ARBA00023288"/>
    </source>
</evidence>
<feature type="signal peptide" evidence="8">
    <location>
        <begin position="1"/>
        <end position="20"/>
    </location>
</feature>
<comment type="subcellular location">
    <subcellularLocation>
        <location evidence="1">Membrane</location>
        <topology evidence="1">Lipid-anchor</topology>
    </subcellularLocation>
</comment>
<evidence type="ECO:0000256" key="2">
    <source>
        <dbReference type="ARBA" id="ARBA00022729"/>
    </source>
</evidence>
<evidence type="ECO:0000256" key="7">
    <source>
        <dbReference type="PIRSR" id="PIRSR002854-1"/>
    </source>
</evidence>
<dbReference type="PROSITE" id="PS51257">
    <property type="entry name" value="PROKAR_LIPOPROTEIN"/>
    <property type="match status" value="1"/>
</dbReference>